<accession>A0ABD3GUE9</accession>
<gene>
    <name evidence="2" type="ORF">R1sor_000026</name>
</gene>
<sequence>MVTDLKGSDEWALWLTRNTNCFTRENWHTRKTDSVLWYQFDLYIKLNGENRWELRDRRRGRSLKGIDNAGVISVPKLASWQSEKGGIHREDAELVVEDEAKKQSTPRSAKQNKDMWDARVKDVCGSWSSQIGILRGPEEEEYDKKLARKKREETAEEADVPKNETAAAEIEAQVNKVDTTIPDMEEHSTGMDNSAPKEDARLRKRPWKETVEHVETV</sequence>
<evidence type="ECO:0000256" key="1">
    <source>
        <dbReference type="SAM" id="MobiDB-lite"/>
    </source>
</evidence>
<evidence type="ECO:0000313" key="2">
    <source>
        <dbReference type="EMBL" id="KAL3682004.1"/>
    </source>
</evidence>
<evidence type="ECO:0000313" key="3">
    <source>
        <dbReference type="Proteomes" id="UP001633002"/>
    </source>
</evidence>
<comment type="caution">
    <text evidence="2">The sequence shown here is derived from an EMBL/GenBank/DDBJ whole genome shotgun (WGS) entry which is preliminary data.</text>
</comment>
<proteinExistence type="predicted"/>
<organism evidence="2 3">
    <name type="scientific">Riccia sorocarpa</name>
    <dbReference type="NCBI Taxonomy" id="122646"/>
    <lineage>
        <taxon>Eukaryota</taxon>
        <taxon>Viridiplantae</taxon>
        <taxon>Streptophyta</taxon>
        <taxon>Embryophyta</taxon>
        <taxon>Marchantiophyta</taxon>
        <taxon>Marchantiopsida</taxon>
        <taxon>Marchantiidae</taxon>
        <taxon>Marchantiales</taxon>
        <taxon>Ricciaceae</taxon>
        <taxon>Riccia</taxon>
    </lineage>
</organism>
<dbReference type="EMBL" id="JBJQOH010000006">
    <property type="protein sequence ID" value="KAL3682004.1"/>
    <property type="molecule type" value="Genomic_DNA"/>
</dbReference>
<reference evidence="2 3" key="1">
    <citation type="submission" date="2024-09" db="EMBL/GenBank/DDBJ databases">
        <title>Chromosome-scale assembly of Riccia sorocarpa.</title>
        <authorList>
            <person name="Paukszto L."/>
        </authorList>
    </citation>
    <scope>NUCLEOTIDE SEQUENCE [LARGE SCALE GENOMIC DNA]</scope>
    <source>
        <strain evidence="2">LP-2024</strain>
        <tissue evidence="2">Aerial parts of the thallus</tissue>
    </source>
</reference>
<protein>
    <submittedName>
        <fullName evidence="2">Uncharacterized protein</fullName>
    </submittedName>
</protein>
<keyword evidence="3" id="KW-1185">Reference proteome</keyword>
<dbReference type="AlphaFoldDB" id="A0ABD3GUE9"/>
<name>A0ABD3GUE9_9MARC</name>
<dbReference type="Proteomes" id="UP001633002">
    <property type="component" value="Unassembled WGS sequence"/>
</dbReference>
<feature type="compositionally biased region" description="Basic and acidic residues" evidence="1">
    <location>
        <begin position="184"/>
        <end position="217"/>
    </location>
</feature>
<feature type="region of interest" description="Disordered" evidence="1">
    <location>
        <begin position="145"/>
        <end position="217"/>
    </location>
</feature>